<evidence type="ECO:0000313" key="14">
    <source>
        <dbReference type="EMBL" id="HJE25614.1"/>
    </source>
</evidence>
<dbReference type="GO" id="GO:0005829">
    <property type="term" value="C:cytosol"/>
    <property type="evidence" value="ECO:0007669"/>
    <property type="project" value="TreeGrafter"/>
</dbReference>
<reference evidence="14" key="2">
    <citation type="submission" date="2021-09" db="EMBL/GenBank/DDBJ databases">
        <authorList>
            <person name="Gilroy R."/>
        </authorList>
    </citation>
    <scope>NUCLEOTIDE SEQUENCE</scope>
    <source>
        <strain evidence="14">316</strain>
    </source>
</reference>
<dbReference type="InterPro" id="IPR001789">
    <property type="entry name" value="Sig_transdc_resp-reg_receiver"/>
</dbReference>
<dbReference type="PANTHER" id="PTHR48111">
    <property type="entry name" value="REGULATOR OF RPOS"/>
    <property type="match status" value="1"/>
</dbReference>
<keyword evidence="6 11" id="KW-0238">DNA-binding</keyword>
<accession>A0A921JGZ9</accession>
<dbReference type="Gene3D" id="6.10.250.690">
    <property type="match status" value="1"/>
</dbReference>
<dbReference type="InterPro" id="IPR039420">
    <property type="entry name" value="WalR-like"/>
</dbReference>
<evidence type="ECO:0000259" key="12">
    <source>
        <dbReference type="PROSITE" id="PS50110"/>
    </source>
</evidence>
<dbReference type="Gene3D" id="1.10.10.10">
    <property type="entry name" value="Winged helix-like DNA-binding domain superfamily/Winged helix DNA-binding domain"/>
    <property type="match status" value="1"/>
</dbReference>
<feature type="DNA-binding region" description="OmpR/PhoB-type" evidence="11">
    <location>
        <begin position="135"/>
        <end position="237"/>
    </location>
</feature>
<evidence type="ECO:0000256" key="6">
    <source>
        <dbReference type="ARBA" id="ARBA00023125"/>
    </source>
</evidence>
<dbReference type="GO" id="GO:0000156">
    <property type="term" value="F:phosphorelay response regulator activity"/>
    <property type="evidence" value="ECO:0007669"/>
    <property type="project" value="TreeGrafter"/>
</dbReference>
<feature type="domain" description="Response regulatory" evidence="12">
    <location>
        <begin position="6"/>
        <end position="120"/>
    </location>
</feature>
<keyword evidence="5" id="KW-0805">Transcription regulation</keyword>
<evidence type="ECO:0000256" key="4">
    <source>
        <dbReference type="ARBA" id="ARBA00023012"/>
    </source>
</evidence>
<feature type="modified residue" description="4-aspartylphosphate" evidence="10">
    <location>
        <position position="56"/>
    </location>
</feature>
<name>A0A921JGZ9_9HYPH</name>
<dbReference type="SMART" id="SM00448">
    <property type="entry name" value="REC"/>
    <property type="match status" value="1"/>
</dbReference>
<feature type="domain" description="OmpR/PhoB-type" evidence="13">
    <location>
        <begin position="135"/>
        <end position="237"/>
    </location>
</feature>
<dbReference type="PROSITE" id="PS50110">
    <property type="entry name" value="RESPONSE_REGULATORY"/>
    <property type="match status" value="1"/>
</dbReference>
<comment type="subcellular location">
    <subcellularLocation>
        <location evidence="1">Cytoplasm</location>
    </subcellularLocation>
</comment>
<proteinExistence type="predicted"/>
<evidence type="ECO:0000256" key="3">
    <source>
        <dbReference type="ARBA" id="ARBA00022553"/>
    </source>
</evidence>
<dbReference type="SMART" id="SM00862">
    <property type="entry name" value="Trans_reg_C"/>
    <property type="match status" value="1"/>
</dbReference>
<dbReference type="InterPro" id="IPR011006">
    <property type="entry name" value="CheY-like_superfamily"/>
</dbReference>
<dbReference type="Proteomes" id="UP000742631">
    <property type="component" value="Unassembled WGS sequence"/>
</dbReference>
<dbReference type="EMBL" id="DYYG01000058">
    <property type="protein sequence ID" value="HJE25614.1"/>
    <property type="molecule type" value="Genomic_DNA"/>
</dbReference>
<reference evidence="14" key="1">
    <citation type="journal article" date="2021" name="PeerJ">
        <title>Extensive microbial diversity within the chicken gut microbiome revealed by metagenomics and culture.</title>
        <authorList>
            <person name="Gilroy R."/>
            <person name="Ravi A."/>
            <person name="Getino M."/>
            <person name="Pursley I."/>
            <person name="Horton D.L."/>
            <person name="Alikhan N.F."/>
            <person name="Baker D."/>
            <person name="Gharbi K."/>
            <person name="Hall N."/>
            <person name="Watson M."/>
            <person name="Adriaenssens E.M."/>
            <person name="Foster-Nyarko E."/>
            <person name="Jarju S."/>
            <person name="Secka A."/>
            <person name="Antonio M."/>
            <person name="Oren A."/>
            <person name="Chaudhuri R.R."/>
            <person name="La Ragione R."/>
            <person name="Hildebrand F."/>
            <person name="Pallen M.J."/>
        </authorList>
    </citation>
    <scope>NUCLEOTIDE SEQUENCE</scope>
    <source>
        <strain evidence="14">316</strain>
    </source>
</reference>
<dbReference type="SUPFAM" id="SSF46894">
    <property type="entry name" value="C-terminal effector domain of the bipartite response regulators"/>
    <property type="match status" value="1"/>
</dbReference>
<evidence type="ECO:0000313" key="15">
    <source>
        <dbReference type="Proteomes" id="UP000742631"/>
    </source>
</evidence>
<keyword evidence="8" id="KW-0804">Transcription</keyword>
<dbReference type="CDD" id="cd00383">
    <property type="entry name" value="trans_reg_C"/>
    <property type="match status" value="1"/>
</dbReference>
<evidence type="ECO:0000256" key="2">
    <source>
        <dbReference type="ARBA" id="ARBA00022490"/>
    </source>
</evidence>
<dbReference type="AlphaFoldDB" id="A0A921JGZ9"/>
<keyword evidence="7" id="KW-0010">Activator</keyword>
<comment type="caution">
    <text evidence="14">The sequence shown here is derived from an EMBL/GenBank/DDBJ whole genome shotgun (WGS) entry which is preliminary data.</text>
</comment>
<dbReference type="InterPro" id="IPR001867">
    <property type="entry name" value="OmpR/PhoB-type_DNA-bd"/>
</dbReference>
<evidence type="ECO:0000256" key="9">
    <source>
        <dbReference type="ARBA" id="ARBA00067337"/>
    </source>
</evidence>
<dbReference type="GO" id="GO:0006355">
    <property type="term" value="P:regulation of DNA-templated transcription"/>
    <property type="evidence" value="ECO:0007669"/>
    <property type="project" value="InterPro"/>
</dbReference>
<keyword evidence="4" id="KW-0902">Two-component regulatory system</keyword>
<dbReference type="Gene3D" id="3.40.50.2300">
    <property type="match status" value="1"/>
</dbReference>
<dbReference type="Pfam" id="PF00486">
    <property type="entry name" value="Trans_reg_C"/>
    <property type="match status" value="1"/>
</dbReference>
<sequence>MSEAPTIAIVEDDGDIRTQLAGYLQGEGFRTISLDGGASLDRLLATGPTPDLIVLDWMLPGEDGLSICRRLRETGGPPIVMLTAKDEDIDRVLGLEMGADDYVSKPFNPRVLLARIRAVLRRAGGSGGQGGDRDRETLAVADLVVDLAARRVTTGVPSAEIPLTSAEYDLLHCFLTRPQRVLSRDQLLDWTRGRTADAFDRTIDVQVSRLRHKLDASGSGVAALLKTVRNAGYILAAPVKPAP</sequence>
<dbReference type="SUPFAM" id="SSF52172">
    <property type="entry name" value="CheY-like"/>
    <property type="match status" value="1"/>
</dbReference>
<dbReference type="PANTHER" id="PTHR48111:SF4">
    <property type="entry name" value="DNA-BINDING DUAL TRANSCRIPTIONAL REGULATOR OMPR"/>
    <property type="match status" value="1"/>
</dbReference>
<dbReference type="FunFam" id="1.10.10.10:FF:000099">
    <property type="entry name" value="Two-component system response regulator TorR"/>
    <property type="match status" value="1"/>
</dbReference>
<evidence type="ECO:0000256" key="8">
    <source>
        <dbReference type="ARBA" id="ARBA00023163"/>
    </source>
</evidence>
<dbReference type="InterPro" id="IPR016032">
    <property type="entry name" value="Sig_transdc_resp-reg_C-effctor"/>
</dbReference>
<gene>
    <name evidence="14" type="ORF">K8W01_18360</name>
</gene>
<evidence type="ECO:0000256" key="1">
    <source>
        <dbReference type="ARBA" id="ARBA00004496"/>
    </source>
</evidence>
<dbReference type="GO" id="GO:0032993">
    <property type="term" value="C:protein-DNA complex"/>
    <property type="evidence" value="ECO:0007669"/>
    <property type="project" value="TreeGrafter"/>
</dbReference>
<evidence type="ECO:0000259" key="13">
    <source>
        <dbReference type="PROSITE" id="PS51755"/>
    </source>
</evidence>
<organism evidence="14 15">
    <name type="scientific">Methylorubrum populi</name>
    <dbReference type="NCBI Taxonomy" id="223967"/>
    <lineage>
        <taxon>Bacteria</taxon>
        <taxon>Pseudomonadati</taxon>
        <taxon>Pseudomonadota</taxon>
        <taxon>Alphaproteobacteria</taxon>
        <taxon>Hyphomicrobiales</taxon>
        <taxon>Methylobacteriaceae</taxon>
        <taxon>Methylorubrum</taxon>
    </lineage>
</organism>
<dbReference type="GO" id="GO:0000976">
    <property type="term" value="F:transcription cis-regulatory region binding"/>
    <property type="evidence" value="ECO:0007669"/>
    <property type="project" value="TreeGrafter"/>
</dbReference>
<keyword evidence="3 10" id="KW-0597">Phosphoprotein</keyword>
<protein>
    <recommendedName>
        <fullName evidence="9">Regulatory protein VirG</fullName>
    </recommendedName>
</protein>
<evidence type="ECO:0000256" key="11">
    <source>
        <dbReference type="PROSITE-ProRule" id="PRU01091"/>
    </source>
</evidence>
<dbReference type="PROSITE" id="PS51755">
    <property type="entry name" value="OMPR_PHOB"/>
    <property type="match status" value="1"/>
</dbReference>
<keyword evidence="2" id="KW-0963">Cytoplasm</keyword>
<evidence type="ECO:0000256" key="7">
    <source>
        <dbReference type="ARBA" id="ARBA00023159"/>
    </source>
</evidence>
<evidence type="ECO:0000256" key="10">
    <source>
        <dbReference type="PROSITE-ProRule" id="PRU00169"/>
    </source>
</evidence>
<dbReference type="InterPro" id="IPR036388">
    <property type="entry name" value="WH-like_DNA-bd_sf"/>
</dbReference>
<dbReference type="Pfam" id="PF00072">
    <property type="entry name" value="Response_reg"/>
    <property type="match status" value="1"/>
</dbReference>
<evidence type="ECO:0000256" key="5">
    <source>
        <dbReference type="ARBA" id="ARBA00023015"/>
    </source>
</evidence>